<dbReference type="RefSeq" id="WP_019246051.1">
    <property type="nucleotide sequence ID" value="NZ_CAPH01000013.1"/>
</dbReference>
<organism evidence="2 3">
    <name type="scientific">Alistipes ihumii AP11</name>
    <dbReference type="NCBI Taxonomy" id="1211813"/>
    <lineage>
        <taxon>Bacteria</taxon>
        <taxon>Pseudomonadati</taxon>
        <taxon>Bacteroidota</taxon>
        <taxon>Bacteroidia</taxon>
        <taxon>Bacteroidales</taxon>
        <taxon>Rikenellaceae</taxon>
        <taxon>Alistipes</taxon>
    </lineage>
</organism>
<evidence type="ECO:0000256" key="1">
    <source>
        <dbReference type="SAM" id="MobiDB-lite"/>
    </source>
</evidence>
<dbReference type="GeneID" id="82891317"/>
<feature type="region of interest" description="Disordered" evidence="1">
    <location>
        <begin position="1"/>
        <end position="37"/>
    </location>
</feature>
<gene>
    <name evidence="2" type="ORF">NQ491_06245</name>
</gene>
<keyword evidence="3" id="KW-1185">Reference proteome</keyword>
<evidence type="ECO:0008006" key="4">
    <source>
        <dbReference type="Google" id="ProtNLM"/>
    </source>
</evidence>
<evidence type="ECO:0000313" key="2">
    <source>
        <dbReference type="EMBL" id="UWN56272.1"/>
    </source>
</evidence>
<dbReference type="EMBL" id="CP102294">
    <property type="protein sequence ID" value="UWN56272.1"/>
    <property type="molecule type" value="Genomic_DNA"/>
</dbReference>
<proteinExistence type="predicted"/>
<accession>A0ABY5UW31</accession>
<protein>
    <recommendedName>
        <fullName evidence="4">DUF3073 domain-containing protein</fullName>
    </recommendedName>
</protein>
<evidence type="ECO:0000313" key="3">
    <source>
        <dbReference type="Proteomes" id="UP001059295"/>
    </source>
</evidence>
<dbReference type="Proteomes" id="UP001059295">
    <property type="component" value="Chromosome"/>
</dbReference>
<name>A0ABY5UW31_9BACT</name>
<reference evidence="2" key="1">
    <citation type="journal article" date="2022" name="Cell">
        <title>Design, construction, and in vivo augmentation of a complex gut microbiome.</title>
        <authorList>
            <person name="Cheng A.G."/>
            <person name="Ho P.Y."/>
            <person name="Aranda-Diaz A."/>
            <person name="Jain S."/>
            <person name="Yu F.B."/>
            <person name="Meng X."/>
            <person name="Wang M."/>
            <person name="Iakiviak M."/>
            <person name="Nagashima K."/>
            <person name="Zhao A."/>
            <person name="Murugkar P."/>
            <person name="Patil A."/>
            <person name="Atabakhsh K."/>
            <person name="Weakley A."/>
            <person name="Yan J."/>
            <person name="Brumbaugh A.R."/>
            <person name="Higginbottom S."/>
            <person name="Dimas A."/>
            <person name="Shiver A.L."/>
            <person name="Deutschbauer A."/>
            <person name="Neff N."/>
            <person name="Sonnenburg J.L."/>
            <person name="Huang K.C."/>
            <person name="Fischbach M.A."/>
        </authorList>
    </citation>
    <scope>NUCLEOTIDE SEQUENCE</scope>
    <source>
        <strain evidence="2">AP11</strain>
    </source>
</reference>
<sequence>MKSNRGFRHKASDGGSEDLLRRAAKLSPIKKSGKDKRTIYSQMDDDEADAELLALRKQESVLDYFDDEQER</sequence>